<dbReference type="OrthoDB" id="1232at2759"/>
<sequence length="230" mass="25655">MCQVTSPTKASHSEIHSTGPVESNFSDLPNTRYASTLLSQRIQLSPKLLAKHLHVSSSFRVERRIAQAMDELGLFPVTRLYPPPILSGSSATPRLKRSPVRASSPKPPHHSCQIHPYGPANQSKSLRSHNHQPHRHQSPEELKPCLFPCNDQANTARPTDSHRAPQTSTDPFDAESRTIRRQCLVGCGPNALEAPASFQSSDQRQDSVLQSFSVFKHEGYYLFFQCIELP</sequence>
<feature type="compositionally biased region" description="Basic residues" evidence="1">
    <location>
        <begin position="126"/>
        <end position="136"/>
    </location>
</feature>
<evidence type="ECO:0000256" key="1">
    <source>
        <dbReference type="SAM" id="MobiDB-lite"/>
    </source>
</evidence>
<gene>
    <name evidence="2" type="ORF">PXEA_LOCUS31595</name>
</gene>
<organism evidence="2 3">
    <name type="scientific">Protopolystoma xenopodis</name>
    <dbReference type="NCBI Taxonomy" id="117903"/>
    <lineage>
        <taxon>Eukaryota</taxon>
        <taxon>Metazoa</taxon>
        <taxon>Spiralia</taxon>
        <taxon>Lophotrochozoa</taxon>
        <taxon>Platyhelminthes</taxon>
        <taxon>Monogenea</taxon>
        <taxon>Polyopisthocotylea</taxon>
        <taxon>Polystomatidea</taxon>
        <taxon>Polystomatidae</taxon>
        <taxon>Protopolystoma</taxon>
    </lineage>
</organism>
<feature type="region of interest" description="Disordered" evidence="1">
    <location>
        <begin position="1"/>
        <end position="28"/>
    </location>
</feature>
<reference evidence="2" key="1">
    <citation type="submission" date="2018-11" db="EMBL/GenBank/DDBJ databases">
        <authorList>
            <consortium name="Pathogen Informatics"/>
        </authorList>
    </citation>
    <scope>NUCLEOTIDE SEQUENCE</scope>
</reference>
<protein>
    <submittedName>
        <fullName evidence="2">Uncharacterized protein</fullName>
    </submittedName>
</protein>
<evidence type="ECO:0000313" key="2">
    <source>
        <dbReference type="EMBL" id="VEL38155.1"/>
    </source>
</evidence>
<feature type="compositionally biased region" description="Polar residues" evidence="1">
    <location>
        <begin position="1"/>
        <end position="10"/>
    </location>
</feature>
<proteinExistence type="predicted"/>
<dbReference type="AlphaFoldDB" id="A0A3S5AUN2"/>
<dbReference type="Proteomes" id="UP000784294">
    <property type="component" value="Unassembled WGS sequence"/>
</dbReference>
<feature type="region of interest" description="Disordered" evidence="1">
    <location>
        <begin position="86"/>
        <end position="175"/>
    </location>
</feature>
<accession>A0A3S5AUN2</accession>
<dbReference type="EMBL" id="CAAALY010257058">
    <property type="protein sequence ID" value="VEL38155.1"/>
    <property type="molecule type" value="Genomic_DNA"/>
</dbReference>
<evidence type="ECO:0000313" key="3">
    <source>
        <dbReference type="Proteomes" id="UP000784294"/>
    </source>
</evidence>
<feature type="compositionally biased region" description="Polar residues" evidence="1">
    <location>
        <begin position="151"/>
        <end position="170"/>
    </location>
</feature>
<comment type="caution">
    <text evidence="2">The sequence shown here is derived from an EMBL/GenBank/DDBJ whole genome shotgun (WGS) entry which is preliminary data.</text>
</comment>
<name>A0A3S5AUN2_9PLAT</name>
<keyword evidence="3" id="KW-1185">Reference proteome</keyword>